<proteinExistence type="predicted"/>
<dbReference type="PROSITE" id="PS50102">
    <property type="entry name" value="RRM"/>
    <property type="match status" value="1"/>
</dbReference>
<dbReference type="PANTHER" id="PTHR48024">
    <property type="entry name" value="GEO13361P1-RELATED"/>
    <property type="match status" value="1"/>
</dbReference>
<reference evidence="4 5" key="1">
    <citation type="journal article" date="2018" name="BMC Genomics">
        <title>Genomic comparison of Trypanosoma conorhini and Trypanosoma rangeli to Trypanosoma cruzi strains of high and low virulence.</title>
        <authorList>
            <person name="Bradwell K.R."/>
            <person name="Koparde V.N."/>
            <person name="Matveyev A.V."/>
            <person name="Serrano M.G."/>
            <person name="Alves J.M."/>
            <person name="Parikh H."/>
            <person name="Huang B."/>
            <person name="Lee V."/>
            <person name="Espinosa-Alvarez O."/>
            <person name="Ortiz P.A."/>
            <person name="Costa-Martins A.G."/>
            <person name="Teixeira M.M."/>
            <person name="Buck G.A."/>
        </authorList>
    </citation>
    <scope>NUCLEOTIDE SEQUENCE [LARGE SCALE GENOMIC DNA]</scope>
    <source>
        <strain evidence="4 5">025E</strain>
    </source>
</reference>
<dbReference type="SMART" id="SM00360">
    <property type="entry name" value="RRM"/>
    <property type="match status" value="1"/>
</dbReference>
<dbReference type="Pfam" id="PF00076">
    <property type="entry name" value="RRM_1"/>
    <property type="match status" value="1"/>
</dbReference>
<dbReference type="Gene3D" id="3.30.70.330">
    <property type="match status" value="1"/>
</dbReference>
<keyword evidence="5" id="KW-1185">Reference proteome</keyword>
<dbReference type="AlphaFoldDB" id="A0A3S5IUN7"/>
<evidence type="ECO:0000313" key="5">
    <source>
        <dbReference type="Proteomes" id="UP000284403"/>
    </source>
</evidence>
<dbReference type="InterPro" id="IPR050886">
    <property type="entry name" value="RNA-binding_reg"/>
</dbReference>
<organism evidence="4 5">
    <name type="scientific">Trypanosoma conorhini</name>
    <dbReference type="NCBI Taxonomy" id="83891"/>
    <lineage>
        <taxon>Eukaryota</taxon>
        <taxon>Discoba</taxon>
        <taxon>Euglenozoa</taxon>
        <taxon>Kinetoplastea</taxon>
        <taxon>Metakinetoplastina</taxon>
        <taxon>Trypanosomatida</taxon>
        <taxon>Trypanosomatidae</taxon>
        <taxon>Trypanosoma</taxon>
    </lineage>
</organism>
<feature type="domain" description="RRM" evidence="3">
    <location>
        <begin position="8"/>
        <end position="87"/>
    </location>
</feature>
<dbReference type="InterPro" id="IPR012677">
    <property type="entry name" value="Nucleotide-bd_a/b_plait_sf"/>
</dbReference>
<dbReference type="InterPro" id="IPR035979">
    <property type="entry name" value="RBD_domain_sf"/>
</dbReference>
<dbReference type="OrthoDB" id="272703at2759"/>
<dbReference type="EMBL" id="MKKU01000021">
    <property type="protein sequence ID" value="RNF26992.1"/>
    <property type="molecule type" value="Genomic_DNA"/>
</dbReference>
<dbReference type="PANTHER" id="PTHR48024:SF56">
    <property type="entry name" value="HETEROGENEOUS NUCLEAR RIBONUCLEOPROTEIN A0"/>
    <property type="match status" value="1"/>
</dbReference>
<dbReference type="RefSeq" id="XP_029232198.1">
    <property type="nucleotide sequence ID" value="XM_029367737.1"/>
</dbReference>
<dbReference type="InterPro" id="IPR000504">
    <property type="entry name" value="RRM_dom"/>
</dbReference>
<dbReference type="Proteomes" id="UP000284403">
    <property type="component" value="Unassembled WGS sequence"/>
</dbReference>
<comment type="caution">
    <text evidence="4">The sequence shown here is derived from an EMBL/GenBank/DDBJ whole genome shotgun (WGS) entry which is preliminary data.</text>
</comment>
<name>A0A3S5IUN7_9TRYP</name>
<accession>A0A3S5IUN7</accession>
<protein>
    <submittedName>
        <fullName evidence="4">RNA-binding protein</fullName>
    </submittedName>
</protein>
<dbReference type="GO" id="GO:0003723">
    <property type="term" value="F:RNA binding"/>
    <property type="evidence" value="ECO:0007669"/>
    <property type="project" value="UniProtKB-UniRule"/>
</dbReference>
<dbReference type="GeneID" id="40314408"/>
<gene>
    <name evidence="4" type="ORF">Tco025E_00797</name>
</gene>
<keyword evidence="1 2" id="KW-0694">RNA-binding</keyword>
<evidence type="ECO:0000259" key="3">
    <source>
        <dbReference type="PROSITE" id="PS50102"/>
    </source>
</evidence>
<dbReference type="GO" id="GO:0005634">
    <property type="term" value="C:nucleus"/>
    <property type="evidence" value="ECO:0007669"/>
    <property type="project" value="TreeGrafter"/>
</dbReference>
<evidence type="ECO:0000256" key="1">
    <source>
        <dbReference type="ARBA" id="ARBA00022884"/>
    </source>
</evidence>
<sequence>MTTGADPRNLIVNYIPTPVSDESLRRLFERFGPLVSARVIRDRKKGEHPKGYGFVVYADPESGLAAMEAMNGFEIHNKRLRVSPAFGPGNAQSKSTTSPGVAAQERRLGGYMAPLPSAEARAPLQHAVGPVDLGPRRREPAVVPFQGMPPLSFSQTFCAPPLVLSSQKLTIMNAVPVQFYAAPNFVFAPAADGTRLVATALHPQGSTAPNYSPPPPTPPSLIAVPNTAGSSNVTYARLNGTTLTNSNNVRLGHNGDSGIRRVPSQAATTIRFPSESSYPALLQPLSFPPSVSLLPASDPTMPGSGSTYFSSLGSLEVASVTASSKP</sequence>
<dbReference type="SUPFAM" id="SSF54928">
    <property type="entry name" value="RNA-binding domain, RBD"/>
    <property type="match status" value="1"/>
</dbReference>
<evidence type="ECO:0000256" key="2">
    <source>
        <dbReference type="PROSITE-ProRule" id="PRU00176"/>
    </source>
</evidence>
<evidence type="ECO:0000313" key="4">
    <source>
        <dbReference type="EMBL" id="RNF26992.1"/>
    </source>
</evidence>